<comment type="caution">
    <text evidence="2">The sequence shown here is derived from an EMBL/GenBank/DDBJ whole genome shotgun (WGS) entry which is preliminary data.</text>
</comment>
<proteinExistence type="predicted"/>
<evidence type="ECO:0000313" key="2">
    <source>
        <dbReference type="EMBL" id="KUG04568.1"/>
    </source>
</evidence>
<organism evidence="2">
    <name type="scientific">hydrocarbon metagenome</name>
    <dbReference type="NCBI Taxonomy" id="938273"/>
    <lineage>
        <taxon>unclassified sequences</taxon>
        <taxon>metagenomes</taxon>
        <taxon>ecological metagenomes</taxon>
    </lineage>
</organism>
<protein>
    <submittedName>
        <fullName evidence="2">Uncharacterized protein</fullName>
    </submittedName>
</protein>
<sequence length="80" mass="9223">MFGFFKKKAHTMQLHKLNEKEQNKQNSPHKPAGPALTAKLDENLTILKKTLGDRYNHKEVQFWSPLFLPGSSGFRGWNGR</sequence>
<feature type="region of interest" description="Disordered" evidence="1">
    <location>
        <begin position="17"/>
        <end position="37"/>
    </location>
</feature>
<evidence type="ECO:0000256" key="1">
    <source>
        <dbReference type="SAM" id="MobiDB-lite"/>
    </source>
</evidence>
<name>A0A0W8E7F8_9ZZZZ</name>
<reference evidence="2" key="1">
    <citation type="journal article" date="2015" name="Proc. Natl. Acad. Sci. U.S.A.">
        <title>Networks of energetic and metabolic interactions define dynamics in microbial communities.</title>
        <authorList>
            <person name="Embree M."/>
            <person name="Liu J.K."/>
            <person name="Al-Bassam M.M."/>
            <person name="Zengler K."/>
        </authorList>
    </citation>
    <scope>NUCLEOTIDE SEQUENCE</scope>
</reference>
<accession>A0A0W8E7F8</accession>
<dbReference type="AlphaFoldDB" id="A0A0W8E7F8"/>
<dbReference type="EMBL" id="LNQE01001845">
    <property type="protein sequence ID" value="KUG04568.1"/>
    <property type="molecule type" value="Genomic_DNA"/>
</dbReference>
<gene>
    <name evidence="2" type="ORF">ASZ90_018060</name>
</gene>